<name>A0A1D2VND1_9ASCO</name>
<accession>A0A1D2VND1</accession>
<feature type="transmembrane region" description="Helical" evidence="1">
    <location>
        <begin position="5"/>
        <end position="25"/>
    </location>
</feature>
<keyword evidence="1" id="KW-0812">Transmembrane</keyword>
<dbReference type="RefSeq" id="XP_020049401.1">
    <property type="nucleotide sequence ID" value="XM_020188967.1"/>
</dbReference>
<keyword evidence="1" id="KW-0472">Membrane</keyword>
<feature type="transmembrane region" description="Helical" evidence="1">
    <location>
        <begin position="83"/>
        <end position="104"/>
    </location>
</feature>
<dbReference type="AlphaFoldDB" id="A0A1D2VND1"/>
<reference evidence="3" key="1">
    <citation type="submission" date="2016-05" db="EMBL/GenBank/DDBJ databases">
        <title>Comparative genomics of biotechnologically important yeasts.</title>
        <authorList>
            <consortium name="DOE Joint Genome Institute"/>
            <person name="Riley R."/>
            <person name="Haridas S."/>
            <person name="Wolfe K.H."/>
            <person name="Lopes M.R."/>
            <person name="Hittinger C.T."/>
            <person name="Goker M."/>
            <person name="Salamov A."/>
            <person name="Wisecaver J."/>
            <person name="Long T.M."/>
            <person name="Aerts A.L."/>
            <person name="Barry K."/>
            <person name="Choi C."/>
            <person name="Clum A."/>
            <person name="Coughlan A.Y."/>
            <person name="Deshpande S."/>
            <person name="Douglass A.P."/>
            <person name="Hanson S.J."/>
            <person name="Klenk H.-P."/>
            <person name="Labutti K."/>
            <person name="Lapidus A."/>
            <person name="Lindquist E."/>
            <person name="Lipzen A."/>
            <person name="Meier-Kolthoff J.P."/>
            <person name="Ohm R.A."/>
            <person name="Otillar R.P."/>
            <person name="Pangilinan J."/>
            <person name="Peng Y."/>
            <person name="Rokas A."/>
            <person name="Rosa C.A."/>
            <person name="Scheuner C."/>
            <person name="Sibirny A.A."/>
            <person name="Slot J.C."/>
            <person name="Stielow J.B."/>
            <person name="Sun H."/>
            <person name="Kurtzman C.P."/>
            <person name="Blackwell M."/>
            <person name="Grigoriev I.V."/>
            <person name="Jeffries T.W."/>
        </authorList>
    </citation>
    <scope>NUCLEOTIDE SEQUENCE [LARGE SCALE GENOMIC DNA]</scope>
    <source>
        <strain evidence="3">DSM 1968</strain>
    </source>
</reference>
<dbReference type="InParanoid" id="A0A1D2VND1"/>
<dbReference type="Proteomes" id="UP000095038">
    <property type="component" value="Unassembled WGS sequence"/>
</dbReference>
<evidence type="ECO:0000313" key="3">
    <source>
        <dbReference type="Proteomes" id="UP000095038"/>
    </source>
</evidence>
<proteinExistence type="predicted"/>
<keyword evidence="3" id="KW-1185">Reference proteome</keyword>
<protein>
    <submittedName>
        <fullName evidence="2">Uncharacterized protein</fullName>
    </submittedName>
</protein>
<sequence length="105" mass="12546">MITLIYCLILLFYYFTISLFLYATIRYPNASNSFAILYYLAFWFHHSLHAHCYPGFLVEYLHRISYISLIPFFYTGFHQSFIPSSLILFASLSFLLLFSFLTFFL</sequence>
<dbReference type="EMBL" id="KV454476">
    <property type="protein sequence ID" value="ODV63094.1"/>
    <property type="molecule type" value="Genomic_DNA"/>
</dbReference>
<evidence type="ECO:0000313" key="2">
    <source>
        <dbReference type="EMBL" id="ODV63094.1"/>
    </source>
</evidence>
<dbReference type="GeneID" id="30962603"/>
<gene>
    <name evidence="2" type="ORF">ASCRUDRAFT_127089</name>
</gene>
<evidence type="ECO:0000256" key="1">
    <source>
        <dbReference type="SAM" id="Phobius"/>
    </source>
</evidence>
<keyword evidence="1" id="KW-1133">Transmembrane helix</keyword>
<organism evidence="2 3">
    <name type="scientific">Ascoidea rubescens DSM 1968</name>
    <dbReference type="NCBI Taxonomy" id="1344418"/>
    <lineage>
        <taxon>Eukaryota</taxon>
        <taxon>Fungi</taxon>
        <taxon>Dikarya</taxon>
        <taxon>Ascomycota</taxon>
        <taxon>Saccharomycotina</taxon>
        <taxon>Saccharomycetes</taxon>
        <taxon>Ascoideaceae</taxon>
        <taxon>Ascoidea</taxon>
    </lineage>
</organism>